<comment type="caution">
    <text evidence="3">The sequence shown here is derived from an EMBL/GenBank/DDBJ whole genome shotgun (WGS) entry which is preliminary data.</text>
</comment>
<keyword evidence="3" id="KW-0808">Transferase</keyword>
<dbReference type="EMBL" id="JBHSDK010000005">
    <property type="protein sequence ID" value="MFC4334398.1"/>
    <property type="molecule type" value="Genomic_DNA"/>
</dbReference>
<dbReference type="Gene3D" id="3.40.630.120">
    <property type="match status" value="1"/>
</dbReference>
<dbReference type="Pfam" id="PF18082">
    <property type="entry name" value="NAT_N"/>
    <property type="match status" value="1"/>
</dbReference>
<feature type="domain" description="N-acyltransferase N-terminal" evidence="1">
    <location>
        <begin position="33"/>
        <end position="148"/>
    </location>
</feature>
<evidence type="ECO:0000313" key="4">
    <source>
        <dbReference type="Proteomes" id="UP001595823"/>
    </source>
</evidence>
<organism evidence="3 4">
    <name type="scientific">Salininema proteolyticum</name>
    <dbReference type="NCBI Taxonomy" id="1607685"/>
    <lineage>
        <taxon>Bacteria</taxon>
        <taxon>Bacillati</taxon>
        <taxon>Actinomycetota</taxon>
        <taxon>Actinomycetes</taxon>
        <taxon>Glycomycetales</taxon>
        <taxon>Glycomycetaceae</taxon>
        <taxon>Salininema</taxon>
    </lineage>
</organism>
<proteinExistence type="predicted"/>
<dbReference type="InterPro" id="IPR041644">
    <property type="entry name" value="GNAT_C"/>
</dbReference>
<dbReference type="InterPro" id="IPR041273">
    <property type="entry name" value="NAT_N"/>
</dbReference>
<gene>
    <name evidence="3" type="ORF">ACFPET_04205</name>
</gene>
<evidence type="ECO:0000313" key="3">
    <source>
        <dbReference type="EMBL" id="MFC4334398.1"/>
    </source>
</evidence>
<feature type="domain" description="GNAT-like C-terminal" evidence="2">
    <location>
        <begin position="150"/>
        <end position="300"/>
    </location>
</feature>
<dbReference type="RefSeq" id="WP_380618148.1">
    <property type="nucleotide sequence ID" value="NZ_JBHSDK010000005.1"/>
</dbReference>
<accession>A0ABV8TVF7</accession>
<evidence type="ECO:0000259" key="2">
    <source>
        <dbReference type="Pfam" id="PF18164"/>
    </source>
</evidence>
<dbReference type="Pfam" id="PF18164">
    <property type="entry name" value="GNAT_C"/>
    <property type="match status" value="1"/>
</dbReference>
<protein>
    <submittedName>
        <fullName evidence="3">Acyltransferase domain-containing protein</fullName>
    </submittedName>
</protein>
<keyword evidence="4" id="KW-1185">Reference proteome</keyword>
<dbReference type="Proteomes" id="UP001595823">
    <property type="component" value="Unassembled WGS sequence"/>
</dbReference>
<sequence length="315" mass="35579">MTTDLPEIDSCKPYRHPDRSLIYNRLLEWCNADVLDAQEAAEASSQLSAEQLDTANRLYQDIVGNMGGTGWRQWPKMPGDTIPGALLGLYPVLAALDDMVAFHRRHNVNQVHSRRIMSDVGEKLRLNRRLYHRAGLDVAFWFTGHVKGTLYQLGRLQYCIEGSSTAPHLGMHIREEGGPLTHEGIGESVEAAQQFFPKAFPDFFPGPDDIRFTCDSWLLDPQLDDWLPRRSNIRSFASLFDLIGPEENTGRDAASDLRRFAFSLPEPVPSAQLPRNNSLRKALAEGFDADVQWKSRMGVLNLEKLFGKPFSVRRS</sequence>
<name>A0ABV8TVF7_9ACTN</name>
<evidence type="ECO:0000259" key="1">
    <source>
        <dbReference type="Pfam" id="PF18082"/>
    </source>
</evidence>
<dbReference type="GO" id="GO:0016746">
    <property type="term" value="F:acyltransferase activity"/>
    <property type="evidence" value="ECO:0007669"/>
    <property type="project" value="UniProtKB-KW"/>
</dbReference>
<reference evidence="4" key="1">
    <citation type="journal article" date="2019" name="Int. J. Syst. Evol. Microbiol.">
        <title>The Global Catalogue of Microorganisms (GCM) 10K type strain sequencing project: providing services to taxonomists for standard genome sequencing and annotation.</title>
        <authorList>
            <consortium name="The Broad Institute Genomics Platform"/>
            <consortium name="The Broad Institute Genome Sequencing Center for Infectious Disease"/>
            <person name="Wu L."/>
            <person name="Ma J."/>
        </authorList>
    </citation>
    <scope>NUCLEOTIDE SEQUENCE [LARGE SCALE GENOMIC DNA]</scope>
    <source>
        <strain evidence="4">IBRC-M 10908</strain>
    </source>
</reference>
<keyword evidence="3" id="KW-0012">Acyltransferase</keyword>